<organism evidence="1 2">
    <name type="scientific">Romanomermis culicivorax</name>
    <name type="common">Nematode worm</name>
    <dbReference type="NCBI Taxonomy" id="13658"/>
    <lineage>
        <taxon>Eukaryota</taxon>
        <taxon>Metazoa</taxon>
        <taxon>Ecdysozoa</taxon>
        <taxon>Nematoda</taxon>
        <taxon>Enoplea</taxon>
        <taxon>Dorylaimia</taxon>
        <taxon>Mermithida</taxon>
        <taxon>Mermithoidea</taxon>
        <taxon>Mermithidae</taxon>
        <taxon>Romanomermis</taxon>
    </lineage>
</organism>
<evidence type="ECO:0000313" key="1">
    <source>
        <dbReference type="Proteomes" id="UP000887565"/>
    </source>
</evidence>
<keyword evidence="1" id="KW-1185">Reference proteome</keyword>
<sequence length="69" mass="8143">MNRALSFFKIYFRHFYPELMDMANKQAAQDHESIWKFDAKSSNIRMNWPIIGDFSATTVVALNLIILKF</sequence>
<proteinExistence type="predicted"/>
<dbReference type="Proteomes" id="UP000887565">
    <property type="component" value="Unplaced"/>
</dbReference>
<reference evidence="2" key="1">
    <citation type="submission" date="2022-11" db="UniProtKB">
        <authorList>
            <consortium name="WormBaseParasite"/>
        </authorList>
    </citation>
    <scope>IDENTIFICATION</scope>
</reference>
<dbReference type="WBParaSite" id="nRc.2.0.1.t15400-RA">
    <property type="protein sequence ID" value="nRc.2.0.1.t15400-RA"/>
    <property type="gene ID" value="nRc.2.0.1.g15400"/>
</dbReference>
<evidence type="ECO:0000313" key="2">
    <source>
        <dbReference type="WBParaSite" id="nRc.2.0.1.t15400-RA"/>
    </source>
</evidence>
<accession>A0A915INM0</accession>
<dbReference type="AlphaFoldDB" id="A0A915INM0"/>
<name>A0A915INM0_ROMCU</name>
<protein>
    <submittedName>
        <fullName evidence="2">Uncharacterized protein</fullName>
    </submittedName>
</protein>